<dbReference type="Proteomes" id="UP000030746">
    <property type="component" value="Unassembled WGS sequence"/>
</dbReference>
<protein>
    <recommendedName>
        <fullName evidence="3">Symplekin C-terminal domain-containing protein</fullName>
    </recommendedName>
</protein>
<dbReference type="PANTHER" id="PTHR15245:SF20">
    <property type="entry name" value="SYMPLEKIN"/>
    <property type="match status" value="1"/>
</dbReference>
<reference evidence="1 2" key="1">
    <citation type="journal article" date="2013" name="Nature">
        <title>Insights into bilaterian evolution from three spiralian genomes.</title>
        <authorList>
            <person name="Simakov O."/>
            <person name="Marletaz F."/>
            <person name="Cho S.J."/>
            <person name="Edsinger-Gonzales E."/>
            <person name="Havlak P."/>
            <person name="Hellsten U."/>
            <person name="Kuo D.H."/>
            <person name="Larsson T."/>
            <person name="Lv J."/>
            <person name="Arendt D."/>
            <person name="Savage R."/>
            <person name="Osoegawa K."/>
            <person name="de Jong P."/>
            <person name="Grimwood J."/>
            <person name="Chapman J.A."/>
            <person name="Shapiro H."/>
            <person name="Aerts A."/>
            <person name="Otillar R.P."/>
            <person name="Terry A.Y."/>
            <person name="Boore J.L."/>
            <person name="Grigoriev I.V."/>
            <person name="Lindberg D.R."/>
            <person name="Seaver E.C."/>
            <person name="Weisblat D.A."/>
            <person name="Putnam N.H."/>
            <person name="Rokhsar D.S."/>
        </authorList>
    </citation>
    <scope>NUCLEOTIDE SEQUENCE [LARGE SCALE GENOMIC DNA]</scope>
</reference>
<dbReference type="InterPro" id="IPR021850">
    <property type="entry name" value="Symplekin/Pta1"/>
</dbReference>
<name>V4B200_LOTGI</name>
<proteinExistence type="predicted"/>
<dbReference type="GeneID" id="20251996"/>
<organism evidence="1 2">
    <name type="scientific">Lottia gigantea</name>
    <name type="common">Giant owl limpet</name>
    <dbReference type="NCBI Taxonomy" id="225164"/>
    <lineage>
        <taxon>Eukaryota</taxon>
        <taxon>Metazoa</taxon>
        <taxon>Spiralia</taxon>
        <taxon>Lophotrochozoa</taxon>
        <taxon>Mollusca</taxon>
        <taxon>Gastropoda</taxon>
        <taxon>Patellogastropoda</taxon>
        <taxon>Lottioidea</taxon>
        <taxon>Lottiidae</taxon>
        <taxon>Lottia</taxon>
    </lineage>
</organism>
<accession>V4B200</accession>
<sequence>QVQELIIHKDPTLLDNFLDEMLAFISDRSVDVKKLLIGFLEEACKKDKEILPKALPGVTILLAD</sequence>
<feature type="non-terminal residue" evidence="1">
    <location>
        <position position="1"/>
    </location>
</feature>
<feature type="non-terminal residue" evidence="1">
    <location>
        <position position="64"/>
    </location>
</feature>
<dbReference type="InterPro" id="IPR011989">
    <property type="entry name" value="ARM-like"/>
</dbReference>
<gene>
    <name evidence="1" type="ORF">LOTGIDRAFT_70873</name>
</gene>
<dbReference type="STRING" id="225164.V4B200"/>
<keyword evidence="2" id="KW-1185">Reference proteome</keyword>
<dbReference type="KEGG" id="lgi:LOTGIDRAFT_70873"/>
<dbReference type="EMBL" id="KB200511">
    <property type="protein sequence ID" value="ESP01476.1"/>
    <property type="molecule type" value="Genomic_DNA"/>
</dbReference>
<dbReference type="OrthoDB" id="331600at2759"/>
<dbReference type="GO" id="GO:0005847">
    <property type="term" value="C:mRNA cleavage and polyadenylation specificity factor complex"/>
    <property type="evidence" value="ECO:0007669"/>
    <property type="project" value="TreeGrafter"/>
</dbReference>
<dbReference type="AlphaFoldDB" id="V4B200"/>
<evidence type="ECO:0000313" key="2">
    <source>
        <dbReference type="Proteomes" id="UP000030746"/>
    </source>
</evidence>
<dbReference type="HOGENOM" id="CLU_2874299_0_0_1"/>
<dbReference type="CTD" id="20251996"/>
<dbReference type="RefSeq" id="XP_009047837.1">
    <property type="nucleotide sequence ID" value="XM_009049589.1"/>
</dbReference>
<evidence type="ECO:0008006" key="3">
    <source>
        <dbReference type="Google" id="ProtNLM"/>
    </source>
</evidence>
<dbReference type="PANTHER" id="PTHR15245">
    <property type="entry name" value="SYMPLEKIN-RELATED"/>
    <property type="match status" value="1"/>
</dbReference>
<evidence type="ECO:0000313" key="1">
    <source>
        <dbReference type="EMBL" id="ESP01476.1"/>
    </source>
</evidence>
<dbReference type="Gene3D" id="1.25.10.10">
    <property type="entry name" value="Leucine-rich Repeat Variant"/>
    <property type="match status" value="1"/>
</dbReference>